<evidence type="ECO:0000256" key="2">
    <source>
        <dbReference type="ARBA" id="ARBA00022723"/>
    </source>
</evidence>
<evidence type="ECO:0000256" key="5">
    <source>
        <dbReference type="ARBA" id="ARBA00023242"/>
    </source>
</evidence>
<evidence type="ECO:0000256" key="4">
    <source>
        <dbReference type="ARBA" id="ARBA00022833"/>
    </source>
</evidence>
<dbReference type="GO" id="GO:0008270">
    <property type="term" value="F:zinc ion binding"/>
    <property type="evidence" value="ECO:0007669"/>
    <property type="project" value="UniProtKB-KW"/>
</dbReference>
<protein>
    <submittedName>
        <fullName evidence="7">Zinc finger BED domain-containing protein 4-like 11</fullName>
    </submittedName>
</protein>
<evidence type="ECO:0000313" key="8">
    <source>
        <dbReference type="Proteomes" id="UP000747542"/>
    </source>
</evidence>
<dbReference type="Proteomes" id="UP000747542">
    <property type="component" value="Unassembled WGS sequence"/>
</dbReference>
<proteinExistence type="predicted"/>
<evidence type="ECO:0000313" key="7">
    <source>
        <dbReference type="EMBL" id="KAG7169542.1"/>
    </source>
</evidence>
<keyword evidence="4" id="KW-0862">Zinc</keyword>
<dbReference type="GO" id="GO:0005634">
    <property type="term" value="C:nucleus"/>
    <property type="evidence" value="ECO:0007669"/>
    <property type="project" value="UniProtKB-SubCell"/>
</dbReference>
<evidence type="ECO:0000256" key="3">
    <source>
        <dbReference type="ARBA" id="ARBA00022771"/>
    </source>
</evidence>
<feature type="domain" description="HAT C-terminal dimerisation" evidence="6">
    <location>
        <begin position="413"/>
        <end position="489"/>
    </location>
</feature>
<accession>A0A8J5K580</accession>
<keyword evidence="8" id="KW-1185">Reference proteome</keyword>
<dbReference type="PANTHER" id="PTHR46481:SF10">
    <property type="entry name" value="ZINC FINGER BED DOMAIN-CONTAINING PROTEIN 39"/>
    <property type="match status" value="1"/>
</dbReference>
<keyword evidence="5" id="KW-0539">Nucleus</keyword>
<keyword evidence="3" id="KW-0863">Zinc-finger</keyword>
<sequence length="494" mass="55620">MTEFEHLSRIYLTLDLWTNRRMVSFLAVTVHFINSSWELKSLVIACDQFVERHTAVNIATAYEEIVMKFGICGKVRRVVADNDSSTVKAFDVCLPGLYGDEVRTESSGENENEDALDILEEELDLDEVLALLPPERSSCFAHTQQLCIRYAFNDPSVRNSAVATVIHKCYSIVAAIRRSTVAAPFLEKFGVALQAANATRWNSQLTMIKSVLKDTSGVNSAIRLLGTKKTVEELKGIKMTMLKEVVQVLEPFQEEMSQVEGENIVTLSCIAPVVFGLEHSLKLFIENKPLYCFKLANALQSSVKKRLHPFLERIDVIAAAAMDPRFKLAWIPCEELQKEKISKIVDLIIAESTKDYKEKVQKEEIQENALSRSINQDKDGIIAKRPRLFAYMPPPGPSMASPSTNHTTVVKTELETYLEEGVLPFDINPLKYWRDIQSFKILRHFAKSILGCCATSAPSESVFSKAGNFYTPERAKLSPEIFRALMMIKCNSDM</sequence>
<evidence type="ECO:0000256" key="1">
    <source>
        <dbReference type="ARBA" id="ARBA00004123"/>
    </source>
</evidence>
<gene>
    <name evidence="7" type="primary">Zbed4-L11</name>
    <name evidence="7" type="ORF">Hamer_G024493</name>
</gene>
<dbReference type="Pfam" id="PF05699">
    <property type="entry name" value="Dimer_Tnp_hAT"/>
    <property type="match status" value="1"/>
</dbReference>
<dbReference type="PANTHER" id="PTHR46481">
    <property type="entry name" value="ZINC FINGER BED DOMAIN-CONTAINING PROTEIN 4"/>
    <property type="match status" value="1"/>
</dbReference>
<dbReference type="AlphaFoldDB" id="A0A8J5K580"/>
<dbReference type="InterPro" id="IPR012337">
    <property type="entry name" value="RNaseH-like_sf"/>
</dbReference>
<evidence type="ECO:0000259" key="6">
    <source>
        <dbReference type="Pfam" id="PF05699"/>
    </source>
</evidence>
<dbReference type="InterPro" id="IPR008906">
    <property type="entry name" value="HATC_C_dom"/>
</dbReference>
<dbReference type="SUPFAM" id="SSF53098">
    <property type="entry name" value="Ribonuclease H-like"/>
    <property type="match status" value="1"/>
</dbReference>
<reference evidence="7" key="1">
    <citation type="journal article" date="2021" name="Sci. Adv.">
        <title>The American lobster genome reveals insights on longevity, neural, and immune adaptations.</title>
        <authorList>
            <person name="Polinski J.M."/>
            <person name="Zimin A.V."/>
            <person name="Clark K.F."/>
            <person name="Kohn A.B."/>
            <person name="Sadowski N."/>
            <person name="Timp W."/>
            <person name="Ptitsyn A."/>
            <person name="Khanna P."/>
            <person name="Romanova D.Y."/>
            <person name="Williams P."/>
            <person name="Greenwood S.J."/>
            <person name="Moroz L.L."/>
            <person name="Walt D.R."/>
            <person name="Bodnar A.G."/>
        </authorList>
    </citation>
    <scope>NUCLEOTIDE SEQUENCE</scope>
    <source>
        <strain evidence="7">GMGI-L3</strain>
    </source>
</reference>
<keyword evidence="2" id="KW-0479">Metal-binding</keyword>
<name>A0A8J5K580_HOMAM</name>
<comment type="caution">
    <text evidence="7">The sequence shown here is derived from an EMBL/GenBank/DDBJ whole genome shotgun (WGS) entry which is preliminary data.</text>
</comment>
<dbReference type="InterPro" id="IPR052035">
    <property type="entry name" value="ZnF_BED_domain_contain"/>
</dbReference>
<dbReference type="GO" id="GO:0046983">
    <property type="term" value="F:protein dimerization activity"/>
    <property type="evidence" value="ECO:0007669"/>
    <property type="project" value="InterPro"/>
</dbReference>
<comment type="subcellular location">
    <subcellularLocation>
        <location evidence="1">Nucleus</location>
    </subcellularLocation>
</comment>
<organism evidence="7 8">
    <name type="scientific">Homarus americanus</name>
    <name type="common">American lobster</name>
    <dbReference type="NCBI Taxonomy" id="6706"/>
    <lineage>
        <taxon>Eukaryota</taxon>
        <taxon>Metazoa</taxon>
        <taxon>Ecdysozoa</taxon>
        <taxon>Arthropoda</taxon>
        <taxon>Crustacea</taxon>
        <taxon>Multicrustacea</taxon>
        <taxon>Malacostraca</taxon>
        <taxon>Eumalacostraca</taxon>
        <taxon>Eucarida</taxon>
        <taxon>Decapoda</taxon>
        <taxon>Pleocyemata</taxon>
        <taxon>Astacidea</taxon>
        <taxon>Nephropoidea</taxon>
        <taxon>Nephropidae</taxon>
        <taxon>Homarus</taxon>
    </lineage>
</organism>
<dbReference type="EMBL" id="JAHLQT010016029">
    <property type="protein sequence ID" value="KAG7169542.1"/>
    <property type="molecule type" value="Genomic_DNA"/>
</dbReference>